<keyword evidence="2" id="KW-0067">ATP-binding</keyword>
<name>A0ABR9EXL3_9GAMM</name>
<organism evidence="4 5">
    <name type="scientific">Halomonas casei</name>
    <dbReference type="NCBI Taxonomy" id="2742613"/>
    <lineage>
        <taxon>Bacteria</taxon>
        <taxon>Pseudomonadati</taxon>
        <taxon>Pseudomonadota</taxon>
        <taxon>Gammaproteobacteria</taxon>
        <taxon>Oceanospirillales</taxon>
        <taxon>Halomonadaceae</taxon>
        <taxon>Halomonas</taxon>
    </lineage>
</organism>
<dbReference type="Gene3D" id="3.30.470.20">
    <property type="entry name" value="ATP-grasp fold, B domain"/>
    <property type="match status" value="2"/>
</dbReference>
<dbReference type="Proteomes" id="UP001645039">
    <property type="component" value="Unassembled WGS sequence"/>
</dbReference>
<dbReference type="InterPro" id="IPR011761">
    <property type="entry name" value="ATP-grasp"/>
</dbReference>
<evidence type="ECO:0000259" key="3">
    <source>
        <dbReference type="PROSITE" id="PS50975"/>
    </source>
</evidence>
<dbReference type="SUPFAM" id="SSF56059">
    <property type="entry name" value="Glutathione synthetase ATP-binding domain-like"/>
    <property type="match status" value="1"/>
</dbReference>
<keyword evidence="5" id="KW-1185">Reference proteome</keyword>
<dbReference type="EMBL" id="RRZD01000002">
    <property type="protein sequence ID" value="MBE0398963.1"/>
    <property type="molecule type" value="Genomic_DNA"/>
</dbReference>
<accession>A0ABR9EXL3</accession>
<protein>
    <submittedName>
        <fullName evidence="4">ATP-grasp domain-containing protein</fullName>
    </submittedName>
</protein>
<dbReference type="PROSITE" id="PS50975">
    <property type="entry name" value="ATP_GRASP"/>
    <property type="match status" value="1"/>
</dbReference>
<sequence length="466" mass="51394">MSDAFWPKGFRVSQVKPAFGNKLCSYTITLEAWRRGLNVKILDSGFDRFEISDSNKVVSFNRSRASLNSPEAVKNVINKQTARGYFEKAGVATPLGSKFSVSEGFSPIEKYASQIGYPVVLKPVSGSLGKGVITNIKNADSLLDDYNYLTKELRKNNIVLERHVEGEDYRVFVIGKKASAVVKRVPANVVGDGKRTIKELINAKNIIRKKNPFLSKGLIKVDREVLWYISYAGFSIDSILRDGEFLQLRGKANASAGGDVVDVTDTISDDVKKLAISAIHSIPGLFQGGVDVLYDSVSGSCNVIEINSRAQIGVNMYPTDGFGANVPKDIIDEIFPDSTRPKNQFYNRLIFDMKSTLHLIKNGVAKEITLTPPRYRRGGKIKSVMLTFEFDDDALLKGIISKAQALELNGKVETEGSHALILVSSSASRIGKFIAVVNSALQVEVSERKWKGTVCQGFFVDNRFRN</sequence>
<dbReference type="RefSeq" id="WP_192535876.1">
    <property type="nucleotide sequence ID" value="NZ_RRZD01000002.1"/>
</dbReference>
<evidence type="ECO:0000256" key="2">
    <source>
        <dbReference type="PROSITE-ProRule" id="PRU00409"/>
    </source>
</evidence>
<evidence type="ECO:0000313" key="5">
    <source>
        <dbReference type="Proteomes" id="UP001645039"/>
    </source>
</evidence>
<reference evidence="4 5" key="1">
    <citation type="submission" date="2020-07" db="EMBL/GenBank/DDBJ databases">
        <title>Halophilic bacteria isolated from french cheeses.</title>
        <authorList>
            <person name="Kothe C.I."/>
            <person name="Farah-Kraiem B."/>
            <person name="Renault P."/>
            <person name="Dridi B."/>
        </authorList>
    </citation>
    <scope>NUCLEOTIDE SEQUENCE [LARGE SCALE GENOMIC DNA]</scope>
    <source>
        <strain evidence="4 5">FME1</strain>
    </source>
</reference>
<gene>
    <name evidence="4" type="ORF">EI168_02420</name>
</gene>
<dbReference type="InterPro" id="IPR003806">
    <property type="entry name" value="ATP-grasp_PylC-type"/>
</dbReference>
<keyword evidence="2" id="KW-0547">Nucleotide-binding</keyword>
<dbReference type="PANTHER" id="PTHR21621:SF0">
    <property type="entry name" value="BETA-CITRYLGLUTAMATE SYNTHASE B-RELATED"/>
    <property type="match status" value="1"/>
</dbReference>
<feature type="domain" description="ATP-grasp" evidence="3">
    <location>
        <begin position="83"/>
        <end position="335"/>
    </location>
</feature>
<dbReference type="Pfam" id="PF02655">
    <property type="entry name" value="ATP-grasp_3"/>
    <property type="match status" value="1"/>
</dbReference>
<comment type="caution">
    <text evidence="4">The sequence shown here is derived from an EMBL/GenBank/DDBJ whole genome shotgun (WGS) entry which is preliminary data.</text>
</comment>
<evidence type="ECO:0000256" key="1">
    <source>
        <dbReference type="ARBA" id="ARBA00023211"/>
    </source>
</evidence>
<evidence type="ECO:0000313" key="4">
    <source>
        <dbReference type="EMBL" id="MBE0398963.1"/>
    </source>
</evidence>
<keyword evidence="1" id="KW-0464">Manganese</keyword>
<dbReference type="PANTHER" id="PTHR21621">
    <property type="entry name" value="RIBOSOMAL PROTEIN S6 MODIFICATION PROTEIN"/>
    <property type="match status" value="1"/>
</dbReference>
<proteinExistence type="predicted"/>